<gene>
    <name evidence="8" type="primary">argH_1</name>
    <name evidence="8" type="ORF">Vse01_50900</name>
</gene>
<evidence type="ECO:0000256" key="2">
    <source>
        <dbReference type="ARBA" id="ARBA00012338"/>
    </source>
</evidence>
<dbReference type="InterPro" id="IPR024083">
    <property type="entry name" value="Fumarase/histidase_N"/>
</dbReference>
<keyword evidence="5 8" id="KW-0456">Lyase</keyword>
<dbReference type="PRINTS" id="PR00149">
    <property type="entry name" value="FUMRATELYASE"/>
</dbReference>
<comment type="caution">
    <text evidence="8">The sequence shown here is derived from an EMBL/GenBank/DDBJ whole genome shotgun (WGS) entry which is preliminary data.</text>
</comment>
<dbReference type="InterPro" id="IPR008948">
    <property type="entry name" value="L-Aspartase-like"/>
</dbReference>
<dbReference type="InterPro" id="IPR020557">
    <property type="entry name" value="Fumarate_lyase_CS"/>
</dbReference>
<dbReference type="Proteomes" id="UP000607311">
    <property type="component" value="Unassembled WGS sequence"/>
</dbReference>
<dbReference type="InterPro" id="IPR009049">
    <property type="entry name" value="Argininosuccinate_lyase"/>
</dbReference>
<dbReference type="RefSeq" id="WP_093408919.1">
    <property type="nucleotide sequence ID" value="NZ_BOPD01000038.1"/>
</dbReference>
<evidence type="ECO:0000259" key="7">
    <source>
        <dbReference type="Pfam" id="PF14698"/>
    </source>
</evidence>
<keyword evidence="3" id="KW-0055">Arginine biosynthesis</keyword>
<evidence type="ECO:0000256" key="1">
    <source>
        <dbReference type="ARBA" id="ARBA00004941"/>
    </source>
</evidence>
<dbReference type="PROSITE" id="PS00163">
    <property type="entry name" value="FUMARATE_LYASES"/>
    <property type="match status" value="1"/>
</dbReference>
<evidence type="ECO:0000256" key="5">
    <source>
        <dbReference type="ARBA" id="ARBA00023239"/>
    </source>
</evidence>
<reference evidence="8" key="1">
    <citation type="submission" date="2021-01" db="EMBL/GenBank/DDBJ databases">
        <title>Whole genome shotgun sequence of Verrucosispora sediminis NBRC 107745.</title>
        <authorList>
            <person name="Komaki H."/>
            <person name="Tamura T."/>
        </authorList>
    </citation>
    <scope>NUCLEOTIDE SEQUENCE</scope>
    <source>
        <strain evidence="8">NBRC 107745</strain>
    </source>
</reference>
<dbReference type="PANTHER" id="PTHR43814:SF1">
    <property type="entry name" value="ARGININOSUCCINATE LYASE"/>
    <property type="match status" value="1"/>
</dbReference>
<organism evidence="8 9">
    <name type="scientific">Micromonospora sediminimaris</name>
    <dbReference type="NCBI Taxonomy" id="547162"/>
    <lineage>
        <taxon>Bacteria</taxon>
        <taxon>Bacillati</taxon>
        <taxon>Actinomycetota</taxon>
        <taxon>Actinomycetes</taxon>
        <taxon>Micromonosporales</taxon>
        <taxon>Micromonosporaceae</taxon>
        <taxon>Micromonospora</taxon>
    </lineage>
</organism>
<dbReference type="PANTHER" id="PTHR43814">
    <property type="entry name" value="ARGININOSUCCINATE LYASE"/>
    <property type="match status" value="1"/>
</dbReference>
<dbReference type="Gene3D" id="1.10.275.10">
    <property type="entry name" value="Fumarase/aspartase (N-terminal domain)"/>
    <property type="match status" value="1"/>
</dbReference>
<name>A0A9W5XMB3_9ACTN</name>
<accession>A0A9W5XMB3</accession>
<dbReference type="Gene3D" id="1.20.200.10">
    <property type="entry name" value="Fumarase/aspartase (Central domain)"/>
    <property type="match status" value="1"/>
</dbReference>
<dbReference type="EMBL" id="BOPD01000038">
    <property type="protein sequence ID" value="GIJ35942.1"/>
    <property type="molecule type" value="Genomic_DNA"/>
</dbReference>
<dbReference type="PRINTS" id="PR00145">
    <property type="entry name" value="ARGSUCLYASE"/>
</dbReference>
<dbReference type="AlphaFoldDB" id="A0A9W5XMB3"/>
<keyword evidence="9" id="KW-1185">Reference proteome</keyword>
<comment type="pathway">
    <text evidence="1">Amino-acid biosynthesis; L-arginine biosynthesis; L-arginine from L-ornithine and carbamoyl phosphate: step 3/3.</text>
</comment>
<dbReference type="Pfam" id="PF00206">
    <property type="entry name" value="Lyase_1"/>
    <property type="match status" value="1"/>
</dbReference>
<evidence type="ECO:0000313" key="9">
    <source>
        <dbReference type="Proteomes" id="UP000607311"/>
    </source>
</evidence>
<dbReference type="Gene3D" id="1.10.40.30">
    <property type="entry name" value="Fumarase/aspartase (C-terminal domain)"/>
    <property type="match status" value="1"/>
</dbReference>
<evidence type="ECO:0000256" key="3">
    <source>
        <dbReference type="ARBA" id="ARBA00022571"/>
    </source>
</evidence>
<keyword evidence="4" id="KW-0028">Amino-acid biosynthesis</keyword>
<sequence length="498" mass="54073">MSDTGRIKEPIGLRTQRQIYGEPTPAEIAEELDRTTLVDLAHVVMLRERRLIDPEAAVALVTLIEQLRDSRFAALANARMPRGLYLAYEQYLTAELGEDVGGVLHTGRSRNDMKATITLTRLREWLLSFLQETSRLVAVLLSRGREYRDVVMPVHTHYQAAMPITYGYYLTGVAAGLTREIESAWDSARGLRRCPMGAGAVAGSDLPIDPARVAALLGFEEPPVHALDAIASRDVSLRLLADATGVAVVLSRLGTDLQLWSTEEFGFIQFPDRLVGGSSAMPQKRNAFLLEHVTAAVGRVSSSWVGAVTAMKGAPFTNSIEVGTEAVGLAWPGLRAATDVVQLGQVLVSGARPRPGRMRQRAVEGITTATAVANRLVQDGMPFRVAHHTVGAAIREQLAEAGGEPTGIDWVAQRFPAAAKVADPAIAASLTDAGGGPGDWQRGYDDVYGRLRVVRDRSQRELARLTAARAELNSAVRELRHGRTTANQQKEDRWTPRG</sequence>
<dbReference type="SUPFAM" id="SSF48557">
    <property type="entry name" value="L-aspartase-like"/>
    <property type="match status" value="1"/>
</dbReference>
<dbReference type="GO" id="GO:0005829">
    <property type="term" value="C:cytosol"/>
    <property type="evidence" value="ECO:0007669"/>
    <property type="project" value="TreeGrafter"/>
</dbReference>
<protein>
    <recommendedName>
        <fullName evidence="2">argininosuccinate lyase</fullName>
        <ecNumber evidence="2">4.3.2.1</ecNumber>
    </recommendedName>
</protein>
<dbReference type="CDD" id="cd01359">
    <property type="entry name" value="Argininosuccinate_lyase"/>
    <property type="match status" value="1"/>
</dbReference>
<dbReference type="EC" id="4.3.2.1" evidence="2"/>
<evidence type="ECO:0000259" key="6">
    <source>
        <dbReference type="Pfam" id="PF00206"/>
    </source>
</evidence>
<dbReference type="InterPro" id="IPR022761">
    <property type="entry name" value="Fumarate_lyase_N"/>
</dbReference>
<dbReference type="GO" id="GO:0004056">
    <property type="term" value="F:argininosuccinate lyase activity"/>
    <property type="evidence" value="ECO:0007669"/>
    <property type="project" value="UniProtKB-EC"/>
</dbReference>
<proteinExistence type="predicted"/>
<evidence type="ECO:0000313" key="8">
    <source>
        <dbReference type="EMBL" id="GIJ35942.1"/>
    </source>
</evidence>
<feature type="domain" description="Argininosuccinate lyase C-terminal" evidence="7">
    <location>
        <begin position="367"/>
        <end position="399"/>
    </location>
</feature>
<dbReference type="GO" id="GO:0042450">
    <property type="term" value="P:L-arginine biosynthetic process via ornithine"/>
    <property type="evidence" value="ECO:0007669"/>
    <property type="project" value="InterPro"/>
</dbReference>
<dbReference type="OrthoDB" id="4899737at2"/>
<dbReference type="InterPro" id="IPR029419">
    <property type="entry name" value="Arg_succ_lyase_C"/>
</dbReference>
<dbReference type="Pfam" id="PF14698">
    <property type="entry name" value="ASL_C2"/>
    <property type="match status" value="1"/>
</dbReference>
<feature type="domain" description="Fumarate lyase N-terminal" evidence="6">
    <location>
        <begin position="99"/>
        <end position="300"/>
    </location>
</feature>
<evidence type="ECO:0000256" key="4">
    <source>
        <dbReference type="ARBA" id="ARBA00022605"/>
    </source>
</evidence>
<dbReference type="InterPro" id="IPR000362">
    <property type="entry name" value="Fumarate_lyase_fam"/>
</dbReference>